<organism evidence="3 4">
    <name type="scientific">Thermithiobacillus plumbiphilus</name>
    <dbReference type="NCBI Taxonomy" id="1729899"/>
    <lineage>
        <taxon>Bacteria</taxon>
        <taxon>Pseudomonadati</taxon>
        <taxon>Pseudomonadota</taxon>
        <taxon>Acidithiobacillia</taxon>
        <taxon>Acidithiobacillales</taxon>
        <taxon>Thermithiobacillaceae</taxon>
        <taxon>Thermithiobacillus</taxon>
    </lineage>
</organism>
<proteinExistence type="predicted"/>
<dbReference type="RefSeq" id="WP_341370208.1">
    <property type="nucleotide sequence ID" value="NZ_JBBPCO010000003.1"/>
</dbReference>
<evidence type="ECO:0000313" key="3">
    <source>
        <dbReference type="EMBL" id="MEK8089143.1"/>
    </source>
</evidence>
<feature type="chain" id="PRO_5046238123" evidence="1">
    <location>
        <begin position="29"/>
        <end position="235"/>
    </location>
</feature>
<comment type="caution">
    <text evidence="3">The sequence shown here is derived from an EMBL/GenBank/DDBJ whole genome shotgun (WGS) entry which is preliminary data.</text>
</comment>
<dbReference type="Proteomes" id="UP001446205">
    <property type="component" value="Unassembled WGS sequence"/>
</dbReference>
<dbReference type="Pfam" id="PF03713">
    <property type="entry name" value="DUF305"/>
    <property type="match status" value="1"/>
</dbReference>
<dbReference type="PANTHER" id="PTHR36933:SF1">
    <property type="entry name" value="SLL0788 PROTEIN"/>
    <property type="match status" value="1"/>
</dbReference>
<evidence type="ECO:0000313" key="4">
    <source>
        <dbReference type="Proteomes" id="UP001446205"/>
    </source>
</evidence>
<keyword evidence="4" id="KW-1185">Reference proteome</keyword>
<sequence>MPLQHPPHTDTRKYIVRFSLLAACLAFASPTLASAQGNQKAPAGTAASVSGNPAHGAAAQKTRIYEIMYMENMIDHHNMAVEMAQTCLSKASHAELKSLCQNIVTSQKQEIQILKNLLAQKYQITYKAQMSAQEMSDMRALAALNGAAYEKAFMQQMIQHHWAAIEMTVRDLPHFKTPQLVTLGLDVIGAQAPEIKQMRGWLCDWYKVCDLVPESTLQPNPRGEHARQYGSEHRG</sequence>
<protein>
    <submittedName>
        <fullName evidence="3">DUF305 domain-containing protein</fullName>
    </submittedName>
</protein>
<dbReference type="PANTHER" id="PTHR36933">
    <property type="entry name" value="SLL0788 PROTEIN"/>
    <property type="match status" value="1"/>
</dbReference>
<feature type="signal peptide" evidence="1">
    <location>
        <begin position="1"/>
        <end position="28"/>
    </location>
</feature>
<keyword evidence="1" id="KW-0732">Signal</keyword>
<reference evidence="3 4" key="1">
    <citation type="submission" date="2024-04" db="EMBL/GenBank/DDBJ databases">
        <authorList>
            <person name="Abashina T."/>
            <person name="Shaikin A."/>
        </authorList>
    </citation>
    <scope>NUCLEOTIDE SEQUENCE [LARGE SCALE GENOMIC DNA]</scope>
    <source>
        <strain evidence="3 4">AAFK</strain>
    </source>
</reference>
<evidence type="ECO:0000256" key="1">
    <source>
        <dbReference type="SAM" id="SignalP"/>
    </source>
</evidence>
<dbReference type="InterPro" id="IPR012347">
    <property type="entry name" value="Ferritin-like"/>
</dbReference>
<gene>
    <name evidence="3" type="ORF">WOB96_05130</name>
</gene>
<dbReference type="InterPro" id="IPR005183">
    <property type="entry name" value="DUF305_CopM-like"/>
</dbReference>
<accession>A0ABU9D9J3</accession>
<dbReference type="Gene3D" id="1.20.1260.10">
    <property type="match status" value="1"/>
</dbReference>
<feature type="domain" description="DUF305" evidence="2">
    <location>
        <begin position="66"/>
        <end position="202"/>
    </location>
</feature>
<dbReference type="EMBL" id="JBBPCO010000003">
    <property type="protein sequence ID" value="MEK8089143.1"/>
    <property type="molecule type" value="Genomic_DNA"/>
</dbReference>
<evidence type="ECO:0000259" key="2">
    <source>
        <dbReference type="Pfam" id="PF03713"/>
    </source>
</evidence>
<name>A0ABU9D9J3_9PROT</name>